<dbReference type="Pfam" id="PF26283">
    <property type="entry name" value="Ig_TRAPPC9-Trs120_4th"/>
    <property type="match status" value="1"/>
</dbReference>
<feature type="domain" description="Trs120/TRAPPC9 first Ig-like" evidence="7">
    <location>
        <begin position="526"/>
        <end position="653"/>
    </location>
</feature>
<dbReference type="InterPro" id="IPR058568">
    <property type="entry name" value="Ig_TRAPPC9_Trs120_4th"/>
</dbReference>
<feature type="domain" description="Trs120/TRAPPC9 fourth Ig-like" evidence="8">
    <location>
        <begin position="974"/>
        <end position="1121"/>
    </location>
</feature>
<feature type="region of interest" description="Disordered" evidence="4">
    <location>
        <begin position="1084"/>
        <end position="1109"/>
    </location>
</feature>
<dbReference type="PANTHER" id="PTHR21512:SF5">
    <property type="entry name" value="TRAFFICKING PROTEIN PARTICLE COMPLEX SUBUNIT 9"/>
    <property type="match status" value="1"/>
</dbReference>
<dbReference type="InterPro" id="IPR058565">
    <property type="entry name" value="Ig_TRAPPC9_Trs120_1st"/>
</dbReference>
<keyword evidence="3" id="KW-0333">Golgi apparatus</keyword>
<keyword evidence="9" id="KW-1185">Reference proteome</keyword>
<dbReference type="GO" id="GO:0005802">
    <property type="term" value="C:trans-Golgi network"/>
    <property type="evidence" value="ECO:0007669"/>
    <property type="project" value="TreeGrafter"/>
</dbReference>
<dbReference type="FunCoup" id="A0A6P8HK06">
    <property type="interactions" value="1844"/>
</dbReference>
<evidence type="ECO:0000256" key="3">
    <source>
        <dbReference type="ARBA" id="ARBA00023034"/>
    </source>
</evidence>
<dbReference type="InterPro" id="IPR013935">
    <property type="entry name" value="Trs120_TRAPPC9"/>
</dbReference>
<dbReference type="GeneID" id="116290085"/>
<dbReference type="RefSeq" id="XP_031552925.1">
    <property type="nucleotide sequence ID" value="XM_031697065.1"/>
</dbReference>
<feature type="domain" description="Trs120/TRAPPC9 TPR region" evidence="6">
    <location>
        <begin position="335"/>
        <end position="486"/>
    </location>
</feature>
<dbReference type="Pfam" id="PF08626">
    <property type="entry name" value="TRAPPC9-Trs120"/>
    <property type="match status" value="1"/>
</dbReference>
<dbReference type="Pfam" id="PF26251">
    <property type="entry name" value="TPR_TRAPPC9-Trs120"/>
    <property type="match status" value="1"/>
</dbReference>
<dbReference type="Pfam" id="PF26254">
    <property type="entry name" value="Ig_TRAPPC9-Trs120_1st"/>
    <property type="match status" value="1"/>
</dbReference>
<evidence type="ECO:0000313" key="10">
    <source>
        <dbReference type="RefSeq" id="XP_031552925.1"/>
    </source>
</evidence>
<comment type="similarity">
    <text evidence="2">Belongs to the NIBP family.</text>
</comment>
<proteinExistence type="inferred from homology"/>
<dbReference type="AlphaFoldDB" id="A0A6P8HK06"/>
<dbReference type="OrthoDB" id="27962at2759"/>
<evidence type="ECO:0000259" key="6">
    <source>
        <dbReference type="Pfam" id="PF26251"/>
    </source>
</evidence>
<evidence type="ECO:0000313" key="9">
    <source>
        <dbReference type="Proteomes" id="UP000515163"/>
    </source>
</evidence>
<evidence type="ECO:0000259" key="7">
    <source>
        <dbReference type="Pfam" id="PF26254"/>
    </source>
</evidence>
<organism evidence="9 10">
    <name type="scientific">Actinia tenebrosa</name>
    <name type="common">Australian red waratah sea anemone</name>
    <dbReference type="NCBI Taxonomy" id="6105"/>
    <lineage>
        <taxon>Eukaryota</taxon>
        <taxon>Metazoa</taxon>
        <taxon>Cnidaria</taxon>
        <taxon>Anthozoa</taxon>
        <taxon>Hexacorallia</taxon>
        <taxon>Actiniaria</taxon>
        <taxon>Actiniidae</taxon>
        <taxon>Actinia</taxon>
    </lineage>
</organism>
<dbReference type="InterPro" id="IPR058564">
    <property type="entry name" value="TPR_TRAPPC9_Trs120"/>
</dbReference>
<dbReference type="Proteomes" id="UP000515163">
    <property type="component" value="Unplaced"/>
</dbReference>
<dbReference type="InParanoid" id="A0A6P8HK06"/>
<dbReference type="KEGG" id="aten:116290085"/>
<accession>A0A6P8HK06</accession>
<dbReference type="PANTHER" id="PTHR21512">
    <property type="entry name" value="TRAFFICKING PROTEIN PARTICLE COMPLEX SUBUNIT 9"/>
    <property type="match status" value="1"/>
</dbReference>
<dbReference type="InterPro" id="IPR058563">
    <property type="entry name" value="Trs120_TRAPPC9_N"/>
</dbReference>
<gene>
    <name evidence="10" type="primary">LOC116290085</name>
</gene>
<feature type="domain" description="Trs120/TRAPPC9 N-terminal" evidence="5">
    <location>
        <begin position="191"/>
        <end position="259"/>
    </location>
</feature>
<feature type="compositionally biased region" description="Basic and acidic residues" evidence="4">
    <location>
        <begin position="1095"/>
        <end position="1104"/>
    </location>
</feature>
<evidence type="ECO:0000259" key="8">
    <source>
        <dbReference type="Pfam" id="PF26283"/>
    </source>
</evidence>
<evidence type="ECO:0000259" key="5">
    <source>
        <dbReference type="Pfam" id="PF08626"/>
    </source>
</evidence>
<protein>
    <submittedName>
        <fullName evidence="10">Trafficking protein particle complex subunit 9-like</fullName>
    </submittedName>
</protein>
<comment type="subcellular location">
    <subcellularLocation>
        <location evidence="1">Golgi apparatus</location>
    </subcellularLocation>
</comment>
<reference evidence="10" key="1">
    <citation type="submission" date="2025-08" db="UniProtKB">
        <authorList>
            <consortium name="RefSeq"/>
        </authorList>
    </citation>
    <scope>IDENTIFICATION</scope>
    <source>
        <tissue evidence="10">Tentacle</tissue>
    </source>
</reference>
<evidence type="ECO:0000256" key="1">
    <source>
        <dbReference type="ARBA" id="ARBA00004555"/>
    </source>
</evidence>
<evidence type="ECO:0000256" key="2">
    <source>
        <dbReference type="ARBA" id="ARBA00008459"/>
    </source>
</evidence>
<sequence>MLKIDFGQSLNDHRAILILVKPVGYIGEKTFGNAFKEICQYSHAQVPNTTRTLQLKYAQQISPQFLEWSSFHSHRRVLGLICVAKCTDPRETDKLVGKINDLKSQFDSTLLDSRCFVLGCKNDDEAKVRKNFIIISEENSQEEIERNMAEFVASLFNVLESKRISKLAEKPDKVAIIYAPVEPDPYNGGEDSRSYKKKCVGRSRKYLGDLSMLTGLHQDALCQYSMATEYLRTVNDFLWLAGALEGQCASSVAVNSSGVNRTSKFLILPTDCAGKTANDITNGFGNDFDDTKFKNVTPLQYEEIYDRLSEAVFLYGRINGASVVEVEAQLKLARILLSHKKIVEASITLQNAVSVNVPNISDQEKIQRYSSAAKLYSELGFHRKAAFFTRVAAMQCVSQSLPSQAWPASYSLLLQAIKGYNIVLNPDEFLRGHPYGWPALQIRLLHELVFTARRLGDPAVAVRHMSFLLHTMHDHLTDNEMTDLAGGLEALAKQCAGSTSSKSPVNNDKLSAEFFPSVALSKMPLVRSFKVHPLPAHLKPVGRKKTSVSENAAPGPFIFSSLRRNPKDQKKKHNTLWVQGELGQVSMEIYNTMPFELKVTKMVLNIEGVDFEPFPACLSLPPKTGPHSVMLLGIPHSKGTLRITGYTVSVLGTESTCTLTKDNMQIKDDFPVVVDVVPYMPLLQVSASLPKVRSAPTDLDIPQSAPLVTAVTLYAGQSKKGTITLENVGGRGIGSIVINLGEGARDIFFFDEKEINSCLPLLPGSSADISVQITGIHHVPSGIGSSDNLNYDPEAPWGLNGIIQFRYLGELDKQHLYRRVSMTIDVSVVPSLHCHKFELRAIPSEDHHCLLLFDADNKTSNDMELEYSVQPETALITKDIDTAVLSRQTPEVLSIQGNDTKRVSICLQRFLLPLEPEDSVLSVKERRRQYCQAVKDMVKLKWNLPACQVSGVGNIDGFRLDANTLQVLKPESIVFDVTVNNEGYSQEKGLSVPLCTTVTVNVKVTNNADLTYSRILLSFEPYQDHSNGYRAYELNGKVAWLGDLSNRADSLSPGESLQHSCSFAFFYTGDFFVQISCGATDSHPATPLTRSPRVSQDKTMEKDTNPNTHCWTLSPPLKITVVS</sequence>
<name>A0A6P8HK06_ACTTE</name>
<evidence type="ECO:0000256" key="4">
    <source>
        <dbReference type="SAM" id="MobiDB-lite"/>
    </source>
</evidence>